<protein>
    <submittedName>
        <fullName evidence="1">Uncharacterized protein</fullName>
    </submittedName>
</protein>
<proteinExistence type="predicted"/>
<comment type="caution">
    <text evidence="1">The sequence shown here is derived from an EMBL/GenBank/DDBJ whole genome shotgun (WGS) entry which is preliminary data.</text>
</comment>
<dbReference type="AlphaFoldDB" id="A0A9Q3CCY9"/>
<dbReference type="EMBL" id="AVOT02005977">
    <property type="protein sequence ID" value="MBW0480452.1"/>
    <property type="molecule type" value="Genomic_DNA"/>
</dbReference>
<gene>
    <name evidence="1" type="ORF">O181_020167</name>
</gene>
<sequence>MLTVTFSSVSIPDHLSIISVLNDPNQNLTTKAALLEKLSNWLQDPQVSSELQVLLLQDLSLDLPASLLNHLAHSIDLSDSTKPSAISSYRKCAQLCLDRIATEGTPKEVFMSLTNAMLQVFSKFNPPTYDDSSGPPLDLNLSTLSLARMVLPPLKAVLLAILTKSRNPSAFFNSFAQSLLCLFRSPQRFEPDLAQKVYLEILDTCRLLRSFHPALETPTLTFVTCMSYLLLGEHCNSFQLGKAYLCYRYPKWHLSLIRISNKSKNVNVLPSNSSDIFKHVQESIQPLINSLELSDGSLEVIHPKQLLSHKPPLSQDDIRNNCMKMSYGSLSADQLFRLVQLGAWLMYAMRQFTIVDEEKPLEHDDLGPLFNVTFEDGSSAAVDASIFLILSNPPRNPPDQMFINLSYLACRTNSESERLVVFRTLVVLLDALSDSHRLHILSILLESSFDLKIRIAIVNLLREKTFELGMQYWSAQMVERIMVGLLDVREDLRPDQVAIGSLKLITEKLNLVYLILKTDVVNSSGIKTGTLNWRLKELVITPIHQWIQDVNSSDQAGNFGSVMLALDLVVEALQQPR</sequence>
<name>A0A9Q3CCY9_9BASI</name>
<reference evidence="1" key="1">
    <citation type="submission" date="2021-03" db="EMBL/GenBank/DDBJ databases">
        <title>Draft genome sequence of rust myrtle Austropuccinia psidii MF-1, a brazilian biotype.</title>
        <authorList>
            <person name="Quecine M.C."/>
            <person name="Pachon D.M.R."/>
            <person name="Bonatelli M.L."/>
            <person name="Correr F.H."/>
            <person name="Franceschini L.M."/>
            <person name="Leite T.F."/>
            <person name="Margarido G.R.A."/>
            <person name="Almeida C.A."/>
            <person name="Ferrarezi J.A."/>
            <person name="Labate C.A."/>
        </authorList>
    </citation>
    <scope>NUCLEOTIDE SEQUENCE</scope>
    <source>
        <strain evidence="1">MF-1</strain>
    </source>
</reference>
<dbReference type="Proteomes" id="UP000765509">
    <property type="component" value="Unassembled WGS sequence"/>
</dbReference>
<evidence type="ECO:0000313" key="1">
    <source>
        <dbReference type="EMBL" id="MBW0480452.1"/>
    </source>
</evidence>
<organism evidence="1 2">
    <name type="scientific">Austropuccinia psidii MF-1</name>
    <dbReference type="NCBI Taxonomy" id="1389203"/>
    <lineage>
        <taxon>Eukaryota</taxon>
        <taxon>Fungi</taxon>
        <taxon>Dikarya</taxon>
        <taxon>Basidiomycota</taxon>
        <taxon>Pucciniomycotina</taxon>
        <taxon>Pucciniomycetes</taxon>
        <taxon>Pucciniales</taxon>
        <taxon>Sphaerophragmiaceae</taxon>
        <taxon>Austropuccinia</taxon>
    </lineage>
</organism>
<dbReference type="OrthoDB" id="2505577at2759"/>
<accession>A0A9Q3CCY9</accession>
<evidence type="ECO:0000313" key="2">
    <source>
        <dbReference type="Proteomes" id="UP000765509"/>
    </source>
</evidence>
<keyword evidence="2" id="KW-1185">Reference proteome</keyword>